<dbReference type="InterPro" id="IPR006127">
    <property type="entry name" value="ZnuA-like"/>
</dbReference>
<evidence type="ECO:0000313" key="6">
    <source>
        <dbReference type="Proteomes" id="UP000473574"/>
    </source>
</evidence>
<dbReference type="InterPro" id="IPR050492">
    <property type="entry name" value="Bact_metal-bind_prot9"/>
</dbReference>
<evidence type="ECO:0000256" key="1">
    <source>
        <dbReference type="ARBA" id="ARBA00011028"/>
    </source>
</evidence>
<reference evidence="5 6" key="1">
    <citation type="journal article" date="2020" name="Microb. Ecol.">
        <title>Ecogenomics of the Marine Benthic Filamentous Cyanobacterium Adonisia.</title>
        <authorList>
            <person name="Walter J.M."/>
            <person name="Coutinho F.H."/>
            <person name="Leomil L."/>
            <person name="Hargreaves P.I."/>
            <person name="Campeao M.E."/>
            <person name="Vieira V.V."/>
            <person name="Silva B.S."/>
            <person name="Fistarol G.O."/>
            <person name="Salomon P.S."/>
            <person name="Sawabe T."/>
            <person name="Mino S."/>
            <person name="Hosokawa M."/>
            <person name="Miyashita H."/>
            <person name="Maruyama F."/>
            <person name="van Verk M.C."/>
            <person name="Dutilh B.E."/>
            <person name="Thompson C.C."/>
            <person name="Thompson F.L."/>
        </authorList>
    </citation>
    <scope>NUCLEOTIDE SEQUENCE [LARGE SCALE GENOMIC DNA]</scope>
    <source>
        <strain evidence="5 6">CCMR0082</strain>
    </source>
</reference>
<name>A0A6M0RZV9_9CYAN</name>
<evidence type="ECO:0000256" key="2">
    <source>
        <dbReference type="ARBA" id="ARBA00022448"/>
    </source>
</evidence>
<sequence>MSYLKSSMLSLLVGVSVLTGCNSPSTDSVSEGGEAQTATTPVSSESLELLDITVSILPQAYFVEKIGGDRVEVNVMVQPGEEPATYEPKPQQLKDLSEAEAYISIGVPFENAWMDKIQSTNAQMLVIDSAQGIEKLEMAAHHHHHNDDHAEEAEHDEHGHEEEHEHEHEEKHEHAEGTLDPHIWLSPQRVKIQAQNIYQGLVTIDPENEATYQANLTQFLGEIDQLDQQIKQNLVGVENREFIVFHPAWGYFAQDYDLEQVPIEVGGQEPSAAELGELIQQAKAENIKVIFAQPEFSTKSAETIATEIAGEVLLITPLASNWSENLLQVSQTFADVLNQTGGEN</sequence>
<dbReference type="Gene3D" id="3.40.50.1980">
    <property type="entry name" value="Nitrogenase molybdenum iron protein domain"/>
    <property type="match status" value="3"/>
</dbReference>
<evidence type="ECO:0000256" key="4">
    <source>
        <dbReference type="SAM" id="MobiDB-lite"/>
    </source>
</evidence>
<dbReference type="PANTHER" id="PTHR42953:SF3">
    <property type="entry name" value="HIGH-AFFINITY ZINC UPTAKE SYSTEM PROTEIN ZNUA"/>
    <property type="match status" value="1"/>
</dbReference>
<feature type="region of interest" description="Disordered" evidence="4">
    <location>
        <begin position="141"/>
        <end position="176"/>
    </location>
</feature>
<comment type="caution">
    <text evidence="5">The sequence shown here is derived from an EMBL/GenBank/DDBJ whole genome shotgun (WGS) entry which is preliminary data.</text>
</comment>
<dbReference type="RefSeq" id="WP_163661643.1">
    <property type="nucleotide sequence ID" value="NZ_QZCE01000001.1"/>
</dbReference>
<keyword evidence="3" id="KW-0732">Signal</keyword>
<dbReference type="Pfam" id="PF01297">
    <property type="entry name" value="ZnuA"/>
    <property type="match status" value="1"/>
</dbReference>
<dbReference type="GO" id="GO:0046872">
    <property type="term" value="F:metal ion binding"/>
    <property type="evidence" value="ECO:0007669"/>
    <property type="project" value="InterPro"/>
</dbReference>
<gene>
    <name evidence="5" type="ORF">D0962_03030</name>
</gene>
<dbReference type="PROSITE" id="PS51257">
    <property type="entry name" value="PROKAR_LIPOPROTEIN"/>
    <property type="match status" value="1"/>
</dbReference>
<dbReference type="SUPFAM" id="SSF53807">
    <property type="entry name" value="Helical backbone' metal receptor"/>
    <property type="match status" value="1"/>
</dbReference>
<feature type="compositionally biased region" description="Basic and acidic residues" evidence="4">
    <location>
        <begin position="155"/>
        <end position="176"/>
    </location>
</feature>
<accession>A0A6M0RZV9</accession>
<evidence type="ECO:0000256" key="3">
    <source>
        <dbReference type="ARBA" id="ARBA00022729"/>
    </source>
</evidence>
<dbReference type="PANTHER" id="PTHR42953">
    <property type="entry name" value="HIGH-AFFINITY ZINC UPTAKE SYSTEM PROTEIN ZNUA-RELATED"/>
    <property type="match status" value="1"/>
</dbReference>
<protein>
    <submittedName>
        <fullName evidence="5">Cation ABC transporter substrate-binding protein</fullName>
    </submittedName>
</protein>
<comment type="similarity">
    <text evidence="1">Belongs to the bacterial solute-binding protein 9 family.</text>
</comment>
<dbReference type="EMBL" id="QZCE01000001">
    <property type="protein sequence ID" value="NEZ61758.1"/>
    <property type="molecule type" value="Genomic_DNA"/>
</dbReference>
<dbReference type="AlphaFoldDB" id="A0A6M0RZV9"/>
<keyword evidence="2" id="KW-0813">Transport</keyword>
<dbReference type="GO" id="GO:0030001">
    <property type="term" value="P:metal ion transport"/>
    <property type="evidence" value="ECO:0007669"/>
    <property type="project" value="InterPro"/>
</dbReference>
<dbReference type="Proteomes" id="UP000473574">
    <property type="component" value="Unassembled WGS sequence"/>
</dbReference>
<evidence type="ECO:0000313" key="5">
    <source>
        <dbReference type="EMBL" id="NEZ61758.1"/>
    </source>
</evidence>
<proteinExistence type="inferred from homology"/>
<organism evidence="5 6">
    <name type="scientific">Adonisia turfae CCMR0082</name>
    <dbReference type="NCBI Taxonomy" id="2304604"/>
    <lineage>
        <taxon>Bacteria</taxon>
        <taxon>Bacillati</taxon>
        <taxon>Cyanobacteriota</taxon>
        <taxon>Adonisia</taxon>
        <taxon>Adonisia turfae</taxon>
    </lineage>
</organism>